<feature type="compositionally biased region" description="Polar residues" evidence="1">
    <location>
        <begin position="907"/>
        <end position="917"/>
    </location>
</feature>
<proteinExistence type="predicted"/>
<dbReference type="Proteomes" id="UP001063166">
    <property type="component" value="Unassembled WGS sequence"/>
</dbReference>
<evidence type="ECO:0000313" key="4">
    <source>
        <dbReference type="Proteomes" id="UP001063166"/>
    </source>
</evidence>
<feature type="compositionally biased region" description="Low complexity" evidence="1">
    <location>
        <begin position="455"/>
        <end position="468"/>
    </location>
</feature>
<dbReference type="Gene3D" id="2.60.120.260">
    <property type="entry name" value="Galactose-binding domain-like"/>
    <property type="match status" value="2"/>
</dbReference>
<sequence length="985" mass="104845">MPLTLGAFAMSIPELIDDSMGATLHFVVDDTSPMISYSPLGDTFSTVNLTAGWNPYFSGSGFVKAIGETGQGTSLHTTFRDEAALSITWTGSGIQLSGHTTAQAGYELTLDGVPQQQFGADNKTGVLASFLGLADSIHNVSLNARIPSDEVPGTSGVYFDNAAILSTASSLLNDTFNRQSLDDRNISFSGQWTIQNNGQDPDEPYHHSMNKGDVARATFSGASFLLSGRTSPKAGTYSVTLDNVTSTLSGRSSFTSPDTLLFFTTGLDPSSLHDVAVTNEDGAELSLKVGGFEAFAAGSLTAFPSPSTPTPVGPNSQPRGTIAALVLAGVLGFLLLSSSLFFFLVIRPRRRRARRTRLERRRRKEQEATGFGVLNIAPPVSLDDLGLGSTEASPAHDAHRSSGKSGFNRWKREMDGGFEGLGLGISFRHSDSTAMRSARREIGGGSGSEHLSAKSSLFTMSSRLSSKGRYGKGKRKDIPQHTKESSCSPSFTLELAVRPESSADSYKEKDDSLARPALFPEEHLSLTSGLTSLSYMNTPPAPPAAQLAAQSHPIPILERNAGPVSPRSVPRSVTSPSPNGRSLQGSVGLLLNYTDPNVYPATHGEDPAHVDKPVDSTDPAQLLASLPPRDRGSAQYSSDDATSILGPAAARSALRALSPRTSEYTGPPPFSYREEQKGRQETAKSHAAANRPAVSSRSAEQGARTDTPIGSEISFLDVVSPMEHPIELQAKDDGSLQLSGSDILDMPSEGSSVNNPAGDPLREAGEAGHTGAAPERNTNERTSEKRRTSRNRLSLSHLTPSSNALTSRWRGHGRSQSASFLDFSSSSDSSCRTHSIAPSDRSNQSRKHHLQSRWSSTVSRKTGITHSDSSAASIPVNSPASGPTSYFPYPTSLPPSPHHPEGHISSRPIQTGFQQTDPLWPDRYPARALRLSAFGPPTDSVPTSVTARQIRHSDSTEDSRSPSSGSRLPPHPPLPEVSPPESPLP</sequence>
<feature type="region of interest" description="Disordered" evidence="1">
    <location>
        <begin position="386"/>
        <end position="409"/>
    </location>
</feature>
<name>A0A9P3PJ93_LYOSH</name>
<organism evidence="3 4">
    <name type="scientific">Lyophyllum shimeji</name>
    <name type="common">Hon-shimeji</name>
    <name type="synonym">Tricholoma shimeji</name>
    <dbReference type="NCBI Taxonomy" id="47721"/>
    <lineage>
        <taxon>Eukaryota</taxon>
        <taxon>Fungi</taxon>
        <taxon>Dikarya</taxon>
        <taxon>Basidiomycota</taxon>
        <taxon>Agaricomycotina</taxon>
        <taxon>Agaricomycetes</taxon>
        <taxon>Agaricomycetidae</taxon>
        <taxon>Agaricales</taxon>
        <taxon>Tricholomatineae</taxon>
        <taxon>Lyophyllaceae</taxon>
        <taxon>Lyophyllum</taxon>
    </lineage>
</organism>
<dbReference type="OrthoDB" id="2576334at2759"/>
<reference evidence="3" key="1">
    <citation type="submission" date="2022-07" db="EMBL/GenBank/DDBJ databases">
        <title>The genome of Lyophyllum shimeji provides insight into the initial evolution of ectomycorrhizal fungal genome.</title>
        <authorList>
            <person name="Kobayashi Y."/>
            <person name="Shibata T."/>
            <person name="Hirakawa H."/>
            <person name="Shigenobu S."/>
            <person name="Nishiyama T."/>
            <person name="Yamada A."/>
            <person name="Hasebe M."/>
            <person name="Kawaguchi M."/>
        </authorList>
    </citation>
    <scope>NUCLEOTIDE SEQUENCE</scope>
    <source>
        <strain evidence="3">AT787</strain>
    </source>
</reference>
<keyword evidence="2" id="KW-1133">Transmembrane helix</keyword>
<accession>A0A9P3PJ93</accession>
<evidence type="ECO:0000256" key="2">
    <source>
        <dbReference type="SAM" id="Phobius"/>
    </source>
</evidence>
<evidence type="ECO:0000256" key="1">
    <source>
        <dbReference type="SAM" id="MobiDB-lite"/>
    </source>
</evidence>
<feature type="compositionally biased region" description="Polar residues" evidence="1">
    <location>
        <begin position="852"/>
        <end position="884"/>
    </location>
</feature>
<feature type="region of interest" description="Disordered" evidence="1">
    <location>
        <begin position="557"/>
        <end position="585"/>
    </location>
</feature>
<feature type="transmembrane region" description="Helical" evidence="2">
    <location>
        <begin position="322"/>
        <end position="346"/>
    </location>
</feature>
<feature type="compositionally biased region" description="Basic and acidic residues" evidence="1">
    <location>
        <begin position="777"/>
        <end position="786"/>
    </location>
</feature>
<keyword evidence="2" id="KW-0472">Membrane</keyword>
<feature type="compositionally biased region" description="Low complexity" evidence="1">
    <location>
        <begin position="815"/>
        <end position="830"/>
    </location>
</feature>
<keyword evidence="2" id="KW-0812">Transmembrane</keyword>
<protein>
    <submittedName>
        <fullName evidence="3">Uncharacterized protein</fullName>
    </submittedName>
</protein>
<feature type="compositionally biased region" description="Pro residues" evidence="1">
    <location>
        <begin position="969"/>
        <end position="985"/>
    </location>
</feature>
<feature type="region of interest" description="Disordered" evidence="1">
    <location>
        <begin position="656"/>
        <end position="709"/>
    </location>
</feature>
<keyword evidence="4" id="KW-1185">Reference proteome</keyword>
<feature type="region of interest" description="Disordered" evidence="1">
    <location>
        <begin position="731"/>
        <end position="985"/>
    </location>
</feature>
<feature type="compositionally biased region" description="Low complexity" evidence="1">
    <location>
        <begin position="563"/>
        <end position="578"/>
    </location>
</feature>
<feature type="compositionally biased region" description="Basic and acidic residues" evidence="1">
    <location>
        <begin position="603"/>
        <end position="615"/>
    </location>
</feature>
<dbReference type="EMBL" id="BRPK01000004">
    <property type="protein sequence ID" value="GLB36973.1"/>
    <property type="molecule type" value="Genomic_DNA"/>
</dbReference>
<feature type="compositionally biased region" description="Polar residues" evidence="1">
    <location>
        <begin position="791"/>
        <end position="806"/>
    </location>
</feature>
<evidence type="ECO:0000313" key="3">
    <source>
        <dbReference type="EMBL" id="GLB36973.1"/>
    </source>
</evidence>
<feature type="region of interest" description="Disordered" evidence="1">
    <location>
        <begin position="598"/>
        <end position="643"/>
    </location>
</feature>
<dbReference type="AlphaFoldDB" id="A0A9P3PJ93"/>
<feature type="region of interest" description="Disordered" evidence="1">
    <location>
        <begin position="436"/>
        <end position="492"/>
    </location>
</feature>
<gene>
    <name evidence="3" type="ORF">LshimejAT787_0400240</name>
</gene>
<comment type="caution">
    <text evidence="3">The sequence shown here is derived from an EMBL/GenBank/DDBJ whole genome shotgun (WGS) entry which is preliminary data.</text>
</comment>
<feature type="compositionally biased region" description="Basic and acidic residues" evidence="1">
    <location>
        <begin position="672"/>
        <end position="684"/>
    </location>
</feature>
<feature type="compositionally biased region" description="Basic and acidic residues" evidence="1">
    <location>
        <begin position="951"/>
        <end position="960"/>
    </location>
</feature>